<evidence type="ECO:0000256" key="5">
    <source>
        <dbReference type="ARBA" id="ARBA00022692"/>
    </source>
</evidence>
<reference evidence="8 9" key="1">
    <citation type="submission" date="2018-11" db="EMBL/GenBank/DDBJ databases">
        <title>Complete genome sequence of Paenibacillus baekrokdamisoli strain KCTC 33723.</title>
        <authorList>
            <person name="Kang S.W."/>
            <person name="Lee K.C."/>
            <person name="Kim K.K."/>
            <person name="Kim J.S."/>
            <person name="Kim D.S."/>
            <person name="Ko S.H."/>
            <person name="Yang S.H."/>
            <person name="Lee J.S."/>
        </authorList>
    </citation>
    <scope>NUCLEOTIDE SEQUENCE [LARGE SCALE GENOMIC DNA]</scope>
    <source>
        <strain evidence="8 9">KCTC 33723</strain>
    </source>
</reference>
<dbReference type="InterPro" id="IPR036259">
    <property type="entry name" value="MFS_trans_sf"/>
</dbReference>
<keyword evidence="5" id="KW-0812">Transmembrane</keyword>
<name>A0A3G9J7R7_9BACL</name>
<gene>
    <name evidence="8" type="primary">yhcA</name>
    <name evidence="8" type="ORF">Back11_57300</name>
</gene>
<dbReference type="Gene3D" id="1.20.1720.10">
    <property type="entry name" value="Multidrug resistance protein D"/>
    <property type="match status" value="1"/>
</dbReference>
<dbReference type="InterPro" id="IPR020846">
    <property type="entry name" value="MFS_dom"/>
</dbReference>
<dbReference type="EMBL" id="AP019308">
    <property type="protein sequence ID" value="BBH24385.1"/>
    <property type="molecule type" value="Genomic_DNA"/>
</dbReference>
<evidence type="ECO:0000256" key="2">
    <source>
        <dbReference type="ARBA" id="ARBA00008537"/>
    </source>
</evidence>
<dbReference type="PROSITE" id="PS50850">
    <property type="entry name" value="MFS"/>
    <property type="match status" value="1"/>
</dbReference>
<dbReference type="GO" id="GO:0005886">
    <property type="term" value="C:plasma membrane"/>
    <property type="evidence" value="ECO:0007669"/>
    <property type="project" value="UniProtKB-SubCell"/>
</dbReference>
<dbReference type="AlphaFoldDB" id="A0A3G9J7R7"/>
<keyword evidence="7" id="KW-0472">Membrane</keyword>
<dbReference type="KEGG" id="pbk:Back11_57300"/>
<dbReference type="Gene3D" id="1.20.1250.20">
    <property type="entry name" value="MFS general substrate transporter like domains"/>
    <property type="match status" value="1"/>
</dbReference>
<dbReference type="PRINTS" id="PR01036">
    <property type="entry name" value="TCRTETB"/>
</dbReference>
<evidence type="ECO:0000256" key="6">
    <source>
        <dbReference type="ARBA" id="ARBA00022989"/>
    </source>
</evidence>
<keyword evidence="4" id="KW-1003">Cell membrane</keyword>
<comment type="subcellular location">
    <subcellularLocation>
        <location evidence="1">Cell membrane</location>
        <topology evidence="1">Multi-pass membrane protein</topology>
    </subcellularLocation>
</comment>
<dbReference type="Pfam" id="PF07690">
    <property type="entry name" value="MFS_1"/>
    <property type="match status" value="1"/>
</dbReference>
<dbReference type="InterPro" id="IPR004638">
    <property type="entry name" value="EmrB-like"/>
</dbReference>
<keyword evidence="6" id="KW-1133">Transmembrane helix</keyword>
<evidence type="ECO:0000256" key="1">
    <source>
        <dbReference type="ARBA" id="ARBA00004651"/>
    </source>
</evidence>
<evidence type="ECO:0000313" key="8">
    <source>
        <dbReference type="EMBL" id="BBH24385.1"/>
    </source>
</evidence>
<evidence type="ECO:0000256" key="7">
    <source>
        <dbReference type="ARBA" id="ARBA00023136"/>
    </source>
</evidence>
<proteinExistence type="inferred from homology"/>
<evidence type="ECO:0000313" key="9">
    <source>
        <dbReference type="Proteomes" id="UP000275368"/>
    </source>
</evidence>
<protein>
    <submittedName>
        <fullName evidence="8">Putative MFS-type transporter YhcA</fullName>
    </submittedName>
</protein>
<dbReference type="GO" id="GO:0022857">
    <property type="term" value="F:transmembrane transporter activity"/>
    <property type="evidence" value="ECO:0007669"/>
    <property type="project" value="InterPro"/>
</dbReference>
<evidence type="ECO:0000256" key="4">
    <source>
        <dbReference type="ARBA" id="ARBA00022475"/>
    </source>
</evidence>
<dbReference type="CDD" id="cd17503">
    <property type="entry name" value="MFS_LmrB_MDR_like"/>
    <property type="match status" value="1"/>
</dbReference>
<keyword evidence="3" id="KW-0813">Transport</keyword>
<accession>A0A3G9J7R7</accession>
<sequence>MMSKDLAFDSSSIKKGPLLFVMILGTFIAVLNQTIMSVATPELMIDFDIAASTAQWLTTGYMLVNGVLIPITAFLMQRFTTRELFQTSMIVFLGGTIVSALAHSFDVLLVGRLIQAAGAGIIMPLLMTVVLTIFPPEKRGAAMGMVGFAIIFAPAIGPTLAGYVIEHYSWRTMFYGIIPFVAIVIVIAFIYLKNVSERSYPKIDVWGAILSTIGFGALLYGFSSAASKGWSSAEVLVSIAIGVVLLVLFVLRQLTTKSPLLDLRAFKYSMFSLTTVINIVVTMVMYADMMLLPLYLQNARGYTPMESGLLMLPGALLMGFMMPVTGKLFDRFGAKWLSIIGMIITIATTIGFVNLTDSTSYTYLVLMSTGRRFGMAMFLMPITTAGLNQLPARLNAHGTAISNTIKQVAGGIGTALLVTVMTTSTKTHFKDMMAAGGTGTKGHMLMESTIQGINDAYLVIVGIGIVGLLLSFFIKRTGQVEEEEIGNLDRTRVREA</sequence>
<dbReference type="Proteomes" id="UP000275368">
    <property type="component" value="Chromosome"/>
</dbReference>
<keyword evidence="9" id="KW-1185">Reference proteome</keyword>
<dbReference type="SUPFAM" id="SSF103473">
    <property type="entry name" value="MFS general substrate transporter"/>
    <property type="match status" value="1"/>
</dbReference>
<evidence type="ECO:0000256" key="3">
    <source>
        <dbReference type="ARBA" id="ARBA00022448"/>
    </source>
</evidence>
<dbReference type="InterPro" id="IPR011701">
    <property type="entry name" value="MFS"/>
</dbReference>
<comment type="similarity">
    <text evidence="2">Belongs to the major facilitator superfamily. EmrB family.</text>
</comment>
<organism evidence="8 9">
    <name type="scientific">Paenibacillus baekrokdamisoli</name>
    <dbReference type="NCBI Taxonomy" id="1712516"/>
    <lineage>
        <taxon>Bacteria</taxon>
        <taxon>Bacillati</taxon>
        <taxon>Bacillota</taxon>
        <taxon>Bacilli</taxon>
        <taxon>Bacillales</taxon>
        <taxon>Paenibacillaceae</taxon>
        <taxon>Paenibacillus</taxon>
    </lineage>
</organism>
<dbReference type="PANTHER" id="PTHR42718">
    <property type="entry name" value="MAJOR FACILITATOR SUPERFAMILY MULTIDRUG TRANSPORTER MFSC"/>
    <property type="match status" value="1"/>
</dbReference>
<dbReference type="PANTHER" id="PTHR42718:SF9">
    <property type="entry name" value="MAJOR FACILITATOR SUPERFAMILY MULTIDRUG TRANSPORTER MFSC"/>
    <property type="match status" value="1"/>
</dbReference>
<dbReference type="NCBIfam" id="TIGR00711">
    <property type="entry name" value="efflux_EmrB"/>
    <property type="match status" value="1"/>
</dbReference>